<dbReference type="GO" id="GO:0009253">
    <property type="term" value="P:peptidoglycan catabolic process"/>
    <property type="evidence" value="ECO:0007669"/>
    <property type="project" value="TreeGrafter"/>
</dbReference>
<dbReference type="PANTHER" id="PTHR30163">
    <property type="entry name" value="MEMBRANE-BOUND LYTIC MUREIN TRANSGLYCOSYLASE B"/>
    <property type="match status" value="1"/>
</dbReference>
<dbReference type="EMBL" id="BJND01000007">
    <property type="protein sequence ID" value="GEC03579.1"/>
    <property type="molecule type" value="Genomic_DNA"/>
</dbReference>
<feature type="domain" description="Transglycosylase SLT" evidence="2">
    <location>
        <begin position="149"/>
        <end position="193"/>
    </location>
</feature>
<dbReference type="InterPro" id="IPR023346">
    <property type="entry name" value="Lysozyme-like_dom_sf"/>
</dbReference>
<evidence type="ECO:0000313" key="3">
    <source>
        <dbReference type="EMBL" id="GEC03579.1"/>
    </source>
</evidence>
<sequence>MAAMAALTASQAPGATPSARAAAPAGPELDAGRGPSVSGDTPYRMELPPLKARGAALSPVGGALPVSVFAAYRQAEERLARSLPGCGLRWQLLAGIGQVESGQARGGRVAADGTTPSPILGPRLDGNGFALIRDSDGGSLDGDTVYDRAVGPMQFIPSTWAVWGADGNGDGRADPHNIFDAALAAGRYLCAGGRNLSAPADLDAAILGYNHSTAYLRTVRAWFAYFLEGHRVVPDAGTPGGRSPEREDSGPVPREPSATPRTGPTGGGSGTPSPAPSRSSPPSPTAPRPTPTGRPSTRPAPPPLPLPDAGVDLPGGDLLPEDDSMGATPSTSMTTGR</sequence>
<protein>
    <recommendedName>
        <fullName evidence="2">Transglycosylase SLT domain-containing protein</fullName>
    </recommendedName>
</protein>
<feature type="compositionally biased region" description="Pro residues" evidence="1">
    <location>
        <begin position="273"/>
        <end position="306"/>
    </location>
</feature>
<dbReference type="GO" id="GO:0008933">
    <property type="term" value="F:peptidoglycan lytic transglycosylase activity"/>
    <property type="evidence" value="ECO:0007669"/>
    <property type="project" value="TreeGrafter"/>
</dbReference>
<dbReference type="InterPro" id="IPR031304">
    <property type="entry name" value="SLT_2"/>
</dbReference>
<feature type="compositionally biased region" description="Polar residues" evidence="1">
    <location>
        <begin position="327"/>
        <end position="337"/>
    </location>
</feature>
<dbReference type="Pfam" id="PF13406">
    <property type="entry name" value="SLT_2"/>
    <property type="match status" value="1"/>
</dbReference>
<comment type="caution">
    <text evidence="3">The sequence shown here is derived from an EMBL/GenBank/DDBJ whole genome shotgun (WGS) entry which is preliminary data.</text>
</comment>
<dbReference type="AlphaFoldDB" id="A0A4Y3VD12"/>
<dbReference type="InterPro" id="IPR043426">
    <property type="entry name" value="MltB-like"/>
</dbReference>
<evidence type="ECO:0000313" key="4">
    <source>
        <dbReference type="Proteomes" id="UP000317881"/>
    </source>
</evidence>
<reference evidence="3 4" key="1">
    <citation type="submission" date="2019-06" db="EMBL/GenBank/DDBJ databases">
        <title>Whole genome shotgun sequence of Streptomyces spinoverrucosus NBRC 14228.</title>
        <authorList>
            <person name="Hosoyama A."/>
            <person name="Uohara A."/>
            <person name="Ohji S."/>
            <person name="Ichikawa N."/>
        </authorList>
    </citation>
    <scope>NUCLEOTIDE SEQUENCE [LARGE SCALE GENOMIC DNA]</scope>
    <source>
        <strain evidence="3 4">NBRC 14228</strain>
    </source>
</reference>
<evidence type="ECO:0000259" key="2">
    <source>
        <dbReference type="Pfam" id="PF13406"/>
    </source>
</evidence>
<gene>
    <name evidence="3" type="ORF">SSP24_12340</name>
</gene>
<dbReference type="CDD" id="cd13399">
    <property type="entry name" value="Slt35-like"/>
    <property type="match status" value="1"/>
</dbReference>
<name>A0A4Y3VD12_9ACTN</name>
<accession>A0A4Y3VD12</accession>
<organism evidence="3 4">
    <name type="scientific">Streptomyces spinoverrucosus</name>
    <dbReference type="NCBI Taxonomy" id="284043"/>
    <lineage>
        <taxon>Bacteria</taxon>
        <taxon>Bacillati</taxon>
        <taxon>Actinomycetota</taxon>
        <taxon>Actinomycetes</taxon>
        <taxon>Kitasatosporales</taxon>
        <taxon>Streptomycetaceae</taxon>
        <taxon>Streptomyces</taxon>
    </lineage>
</organism>
<dbReference type="PANTHER" id="PTHR30163:SF8">
    <property type="entry name" value="LYTIC MUREIN TRANSGLYCOSYLASE"/>
    <property type="match status" value="1"/>
</dbReference>
<feature type="compositionally biased region" description="Low complexity" evidence="1">
    <location>
        <begin position="307"/>
        <end position="318"/>
    </location>
</feature>
<feature type="region of interest" description="Disordered" evidence="1">
    <location>
        <begin position="233"/>
        <end position="337"/>
    </location>
</feature>
<feature type="region of interest" description="Disordered" evidence="1">
    <location>
        <begin position="1"/>
        <end position="44"/>
    </location>
</feature>
<keyword evidence="4" id="KW-1185">Reference proteome</keyword>
<feature type="compositionally biased region" description="Low complexity" evidence="1">
    <location>
        <begin position="1"/>
        <end position="29"/>
    </location>
</feature>
<dbReference type="SUPFAM" id="SSF53955">
    <property type="entry name" value="Lysozyme-like"/>
    <property type="match status" value="1"/>
</dbReference>
<dbReference type="Gene3D" id="1.10.530.10">
    <property type="match status" value="1"/>
</dbReference>
<dbReference type="Proteomes" id="UP000317881">
    <property type="component" value="Unassembled WGS sequence"/>
</dbReference>
<proteinExistence type="predicted"/>
<evidence type="ECO:0000256" key="1">
    <source>
        <dbReference type="SAM" id="MobiDB-lite"/>
    </source>
</evidence>